<dbReference type="InterPro" id="IPR027417">
    <property type="entry name" value="P-loop_NTPase"/>
</dbReference>
<dbReference type="InterPro" id="IPR002586">
    <property type="entry name" value="CobQ/CobB/MinD/ParA_Nub-bd_dom"/>
</dbReference>
<proteinExistence type="predicted"/>
<dbReference type="Proteomes" id="UP001214553">
    <property type="component" value="Chromosome"/>
</dbReference>
<dbReference type="CDD" id="cd02042">
    <property type="entry name" value="ParAB_family"/>
    <property type="match status" value="1"/>
</dbReference>
<dbReference type="PANTHER" id="PTHR13696:SF99">
    <property type="entry name" value="COBYRINIC ACID AC-DIAMIDE SYNTHASE"/>
    <property type="match status" value="1"/>
</dbReference>
<protein>
    <submittedName>
        <fullName evidence="2">ParA family protein</fullName>
    </submittedName>
</protein>
<feature type="domain" description="CobQ/CobB/MinD/ParA nucleotide binding" evidence="1">
    <location>
        <begin position="4"/>
        <end position="169"/>
    </location>
</feature>
<reference evidence="2 3" key="1">
    <citation type="submission" date="2023-03" db="EMBL/GenBank/DDBJ databases">
        <title>Genome sequence of Microbacterium sp. KACC 23027.</title>
        <authorList>
            <person name="Kim S."/>
            <person name="Heo J."/>
            <person name="Kwon S.-W."/>
        </authorList>
    </citation>
    <scope>NUCLEOTIDE SEQUENCE [LARGE SCALE GENOMIC DNA]</scope>
    <source>
        <strain evidence="2 3">KACC 23027</strain>
    </source>
</reference>
<gene>
    <name evidence="2" type="ORF">PU630_15605</name>
</gene>
<dbReference type="Gene3D" id="3.40.50.300">
    <property type="entry name" value="P-loop containing nucleotide triphosphate hydrolases"/>
    <property type="match status" value="1"/>
</dbReference>
<dbReference type="RefSeq" id="WP_275277979.1">
    <property type="nucleotide sequence ID" value="NZ_CP119108.1"/>
</dbReference>
<dbReference type="Pfam" id="PF01656">
    <property type="entry name" value="CbiA"/>
    <property type="match status" value="1"/>
</dbReference>
<evidence type="ECO:0000313" key="3">
    <source>
        <dbReference type="Proteomes" id="UP001214553"/>
    </source>
</evidence>
<evidence type="ECO:0000259" key="1">
    <source>
        <dbReference type="Pfam" id="PF01656"/>
    </source>
</evidence>
<dbReference type="InterPro" id="IPR050678">
    <property type="entry name" value="DNA_Partitioning_ATPase"/>
</dbReference>
<dbReference type="PANTHER" id="PTHR13696">
    <property type="entry name" value="P-LOOP CONTAINING NUCLEOSIDE TRIPHOSPHATE HYDROLASE"/>
    <property type="match status" value="1"/>
</dbReference>
<name>A0ABY8BWS8_9MICO</name>
<dbReference type="EMBL" id="CP119108">
    <property type="protein sequence ID" value="WEG08650.1"/>
    <property type="molecule type" value="Genomic_DNA"/>
</dbReference>
<keyword evidence="3" id="KW-1185">Reference proteome</keyword>
<accession>A0ABY8BWS8</accession>
<organism evidence="2 3">
    <name type="scientific">Microbacterium horticulturae</name>
    <dbReference type="NCBI Taxonomy" id="3028316"/>
    <lineage>
        <taxon>Bacteria</taxon>
        <taxon>Bacillati</taxon>
        <taxon>Actinomycetota</taxon>
        <taxon>Actinomycetes</taxon>
        <taxon>Micrococcales</taxon>
        <taxon>Microbacteriaceae</taxon>
        <taxon>Microbacterium</taxon>
    </lineage>
</organism>
<dbReference type="SUPFAM" id="SSF52540">
    <property type="entry name" value="P-loop containing nucleoside triphosphate hydrolases"/>
    <property type="match status" value="1"/>
</dbReference>
<evidence type="ECO:0000313" key="2">
    <source>
        <dbReference type="EMBL" id="WEG08650.1"/>
    </source>
</evidence>
<sequence length="220" mass="24085">MRIIVVAGQKGGIGRTTVTLNLAAIAGRYQRVMVVDADARMQAQSWMSAVDGETEYELPCDYTASVDPGALRQLRRLEESYDLLFVDTSADTEINPALEAVLDVADLAIVPFISGAVNVAPLRRTVDEYLRPRGLSFRILLNMIDGRSRSQGANLRRVVENDLNSPLFSSHVRLSPGLAWGIDRAGSLRPPIPGDISAATDFLPVALELLHVLERGRRHP</sequence>